<dbReference type="AlphaFoldDB" id="A0A158RSP2"/>
<keyword evidence="2" id="KW-1133">Transmembrane helix</keyword>
<name>A0A158RSP2_BACC3</name>
<feature type="transmembrane region" description="Helical" evidence="2">
    <location>
        <begin position="145"/>
        <end position="162"/>
    </location>
</feature>
<evidence type="ECO:0000313" key="4">
    <source>
        <dbReference type="Proteomes" id="UP000002210"/>
    </source>
</evidence>
<dbReference type="PIRSF" id="PIRSF018571">
    <property type="entry name" value="SpoIIGA"/>
    <property type="match status" value="1"/>
</dbReference>
<sequence>MDMHYTSLNLKKEVNCLVVYADVVWLLNACIDFLLLLLTATVLKKKIKRWRLVLGAFIGSTIVIFAFTPFASMMTHPIMKLLYSLLIVYTAFGFTTFRNYTQTVFTFYFVTFMVGGGLMGTHFFLQTNEMVNGLVQSQSISYGDPISWLFVIFGFPVIYYFSKKRIESVEVTKIHYDQIVKLKIQLAEEELELAGLIDSGNQLYDPLTKTPVMIMHISSLEHCLPAWLTEQIYSKTQIPQIPENDSGWATKLRLIPFRAVGVENQFLWAIKPESVQIYHEGSSIVVNKVLIGLNTQQLSTNGEYQCIVHPKMLISQKMVIA</sequence>
<keyword evidence="2" id="KW-0812">Transmembrane</keyword>
<dbReference type="NCBIfam" id="TIGR02854">
    <property type="entry name" value="spore_II_GA"/>
    <property type="match status" value="1"/>
</dbReference>
<evidence type="ECO:0000313" key="3">
    <source>
        <dbReference type="EMBL" id="ACO30466.1"/>
    </source>
</evidence>
<dbReference type="GO" id="GO:0030436">
    <property type="term" value="P:asexual sporulation"/>
    <property type="evidence" value="ECO:0007669"/>
    <property type="project" value="InterPro"/>
</dbReference>
<feature type="active site" evidence="1">
    <location>
        <position position="198"/>
    </location>
</feature>
<keyword evidence="3" id="KW-0378">Hydrolase</keyword>
<protein>
    <submittedName>
        <fullName evidence="3">Sigma-E processing peptidase SpoIIGA</fullName>
        <ecNumber evidence="3">3.4.23.-</ecNumber>
    </submittedName>
</protein>
<reference evidence="3 4" key="1">
    <citation type="submission" date="2009-02" db="EMBL/GenBank/DDBJ databases">
        <title>Genome sequence of Bacillus cereus 03BB102.</title>
        <authorList>
            <person name="Dodson R.J."/>
            <person name="Jackson P."/>
            <person name="Munk A.C."/>
            <person name="Brettin T."/>
            <person name="Bruce D."/>
            <person name="Detter C."/>
            <person name="Tapia R."/>
            <person name="Han C."/>
            <person name="Sutton G."/>
            <person name="Sims D."/>
        </authorList>
    </citation>
    <scope>NUCLEOTIDE SEQUENCE [LARGE SCALE GENOMIC DNA]</scope>
    <source>
        <strain evidence="3 4">03BB102</strain>
    </source>
</reference>
<dbReference type="KEGG" id="bcx:BCA_4009"/>
<dbReference type="InterPro" id="IPR005081">
    <property type="entry name" value="SpoIIGA"/>
</dbReference>
<feature type="transmembrane region" description="Helical" evidence="2">
    <location>
        <begin position="104"/>
        <end position="125"/>
    </location>
</feature>
<proteinExistence type="predicted"/>
<dbReference type="EMBL" id="CP001407">
    <property type="protein sequence ID" value="ACO30466.1"/>
    <property type="molecule type" value="Genomic_DNA"/>
</dbReference>
<gene>
    <name evidence="3" type="primary">spoIIGA</name>
    <name evidence="3" type="ordered locus">BCA_4009</name>
</gene>
<evidence type="ECO:0000256" key="1">
    <source>
        <dbReference type="PIRSR" id="PIRSR018571-1"/>
    </source>
</evidence>
<dbReference type="EC" id="3.4.23.-" evidence="3"/>
<accession>A0A158RSP2</accession>
<keyword evidence="2" id="KW-0472">Membrane</keyword>
<organism evidence="3 4">
    <name type="scientific">Bacillus cereus (strain 03BB102)</name>
    <dbReference type="NCBI Taxonomy" id="572264"/>
    <lineage>
        <taxon>Bacteria</taxon>
        <taxon>Bacillati</taxon>
        <taxon>Bacillota</taxon>
        <taxon>Bacilli</taxon>
        <taxon>Bacillales</taxon>
        <taxon>Bacillaceae</taxon>
        <taxon>Bacillus</taxon>
        <taxon>Bacillus cereus group</taxon>
    </lineage>
</organism>
<dbReference type="Pfam" id="PF03419">
    <property type="entry name" value="Peptidase_U4"/>
    <property type="match status" value="1"/>
</dbReference>
<feature type="transmembrane region" description="Helical" evidence="2">
    <location>
        <begin position="20"/>
        <end position="40"/>
    </location>
</feature>
<evidence type="ECO:0000256" key="2">
    <source>
        <dbReference type="SAM" id="Phobius"/>
    </source>
</evidence>
<dbReference type="Proteomes" id="UP000002210">
    <property type="component" value="Chromosome"/>
</dbReference>
<feature type="transmembrane region" description="Helical" evidence="2">
    <location>
        <begin position="78"/>
        <end position="97"/>
    </location>
</feature>
<dbReference type="GO" id="GO:0006508">
    <property type="term" value="P:proteolysis"/>
    <property type="evidence" value="ECO:0007669"/>
    <property type="project" value="InterPro"/>
</dbReference>
<dbReference type="GO" id="GO:0004190">
    <property type="term" value="F:aspartic-type endopeptidase activity"/>
    <property type="evidence" value="ECO:0007669"/>
    <property type="project" value="InterPro"/>
</dbReference>
<feature type="transmembrane region" description="Helical" evidence="2">
    <location>
        <begin position="52"/>
        <end position="72"/>
    </location>
</feature>